<evidence type="ECO:0000313" key="1">
    <source>
        <dbReference type="EMBL" id="GAG06536.1"/>
    </source>
</evidence>
<gene>
    <name evidence="1" type="ORF">S01H1_36693</name>
</gene>
<name>X0W1E2_9ZZZZ</name>
<dbReference type="EMBL" id="BARS01023006">
    <property type="protein sequence ID" value="GAG06536.1"/>
    <property type="molecule type" value="Genomic_DNA"/>
</dbReference>
<protein>
    <submittedName>
        <fullName evidence="1">Uncharacterized protein</fullName>
    </submittedName>
</protein>
<dbReference type="AlphaFoldDB" id="X0W1E2"/>
<reference evidence="1" key="1">
    <citation type="journal article" date="2014" name="Front. Microbiol.">
        <title>High frequency of phylogenetically diverse reductive dehalogenase-homologous genes in deep subseafloor sedimentary metagenomes.</title>
        <authorList>
            <person name="Kawai M."/>
            <person name="Futagami T."/>
            <person name="Toyoda A."/>
            <person name="Takaki Y."/>
            <person name="Nishi S."/>
            <person name="Hori S."/>
            <person name="Arai W."/>
            <person name="Tsubouchi T."/>
            <person name="Morono Y."/>
            <person name="Uchiyama I."/>
            <person name="Ito T."/>
            <person name="Fujiyama A."/>
            <person name="Inagaki F."/>
            <person name="Takami H."/>
        </authorList>
    </citation>
    <scope>NUCLEOTIDE SEQUENCE</scope>
    <source>
        <strain evidence="1">Expedition CK06-06</strain>
    </source>
</reference>
<comment type="caution">
    <text evidence="1">The sequence shown here is derived from an EMBL/GenBank/DDBJ whole genome shotgun (WGS) entry which is preliminary data.</text>
</comment>
<feature type="non-terminal residue" evidence="1">
    <location>
        <position position="1"/>
    </location>
</feature>
<accession>X0W1E2</accession>
<sequence>SISSTSNPNRLKANHWNAFAINSGEDIPSVFAMLPGALDKYTITARSPNIRAVMKKESGVLSEFQVGTVRSM</sequence>
<organism evidence="1">
    <name type="scientific">marine sediment metagenome</name>
    <dbReference type="NCBI Taxonomy" id="412755"/>
    <lineage>
        <taxon>unclassified sequences</taxon>
        <taxon>metagenomes</taxon>
        <taxon>ecological metagenomes</taxon>
    </lineage>
</organism>
<proteinExistence type="predicted"/>